<dbReference type="Proteomes" id="UP001151699">
    <property type="component" value="Chromosome A"/>
</dbReference>
<proteinExistence type="predicted"/>
<accession>A0A9Q0NBF2</accession>
<evidence type="ECO:0000256" key="1">
    <source>
        <dbReference type="SAM" id="SignalP"/>
    </source>
</evidence>
<evidence type="ECO:0000313" key="3">
    <source>
        <dbReference type="Proteomes" id="UP001151699"/>
    </source>
</evidence>
<evidence type="ECO:0000313" key="2">
    <source>
        <dbReference type="EMBL" id="KAJ6647207.1"/>
    </source>
</evidence>
<comment type="caution">
    <text evidence="2">The sequence shown here is derived from an EMBL/GenBank/DDBJ whole genome shotgun (WGS) entry which is preliminary data.</text>
</comment>
<protein>
    <submittedName>
        <fullName evidence="2">Neurexin-4</fullName>
    </submittedName>
</protein>
<keyword evidence="1" id="KW-0732">Signal</keyword>
<feature type="signal peptide" evidence="1">
    <location>
        <begin position="1"/>
        <end position="19"/>
    </location>
</feature>
<sequence length="69" mass="7670">MLIICALLVSTLCLTVTDAVSDYYESTYYSQYECNVPLLDRAVISATSSLRERGPENARLNAVDAFVFL</sequence>
<organism evidence="2 3">
    <name type="scientific">Pseudolycoriella hygida</name>
    <dbReference type="NCBI Taxonomy" id="35572"/>
    <lineage>
        <taxon>Eukaryota</taxon>
        <taxon>Metazoa</taxon>
        <taxon>Ecdysozoa</taxon>
        <taxon>Arthropoda</taxon>
        <taxon>Hexapoda</taxon>
        <taxon>Insecta</taxon>
        <taxon>Pterygota</taxon>
        <taxon>Neoptera</taxon>
        <taxon>Endopterygota</taxon>
        <taxon>Diptera</taxon>
        <taxon>Nematocera</taxon>
        <taxon>Sciaroidea</taxon>
        <taxon>Sciaridae</taxon>
        <taxon>Pseudolycoriella</taxon>
    </lineage>
</organism>
<gene>
    <name evidence="2" type="primary">Nrx-IV_0</name>
    <name evidence="2" type="ORF">Bhyg_02427</name>
</gene>
<keyword evidence="3" id="KW-1185">Reference proteome</keyword>
<reference evidence="2" key="1">
    <citation type="submission" date="2022-07" db="EMBL/GenBank/DDBJ databases">
        <authorList>
            <person name="Trinca V."/>
            <person name="Uliana J.V.C."/>
            <person name="Torres T.T."/>
            <person name="Ward R.J."/>
            <person name="Monesi N."/>
        </authorList>
    </citation>
    <scope>NUCLEOTIDE SEQUENCE</scope>
    <source>
        <strain evidence="2">HSMRA1968</strain>
        <tissue evidence="2">Whole embryos</tissue>
    </source>
</reference>
<dbReference type="AlphaFoldDB" id="A0A9Q0NBF2"/>
<feature type="chain" id="PRO_5040445991" evidence="1">
    <location>
        <begin position="20"/>
        <end position="69"/>
    </location>
</feature>
<name>A0A9Q0NBF2_9DIPT</name>
<dbReference type="EMBL" id="WJQU01000001">
    <property type="protein sequence ID" value="KAJ6647207.1"/>
    <property type="molecule type" value="Genomic_DNA"/>
</dbReference>
<dbReference type="OrthoDB" id="8042752at2759"/>